<keyword evidence="1" id="KW-0472">Membrane</keyword>
<evidence type="ECO:0000259" key="2">
    <source>
        <dbReference type="Pfam" id="PF05425"/>
    </source>
</evidence>
<feature type="transmembrane region" description="Helical" evidence="1">
    <location>
        <begin position="6"/>
        <end position="26"/>
    </location>
</feature>
<feature type="transmembrane region" description="Helical" evidence="1">
    <location>
        <begin position="78"/>
        <end position="98"/>
    </location>
</feature>
<keyword evidence="1" id="KW-0812">Transmembrane</keyword>
<protein>
    <submittedName>
        <fullName evidence="3">Membrane protein</fullName>
    </submittedName>
</protein>
<evidence type="ECO:0000256" key="1">
    <source>
        <dbReference type="SAM" id="Phobius"/>
    </source>
</evidence>
<feature type="transmembrane region" description="Helical" evidence="1">
    <location>
        <begin position="46"/>
        <end position="66"/>
    </location>
</feature>
<proteinExistence type="predicted"/>
<dbReference type="EMBL" id="CP011409">
    <property type="protein sequence ID" value="AKZ65425.1"/>
    <property type="molecule type" value="Genomic_DNA"/>
</dbReference>
<dbReference type="Pfam" id="PF05425">
    <property type="entry name" value="CopD"/>
    <property type="match status" value="1"/>
</dbReference>
<organism evidence="3 4">
    <name type="scientific">Herbaspirillum hiltneri N3</name>
    <dbReference type="NCBI Taxonomy" id="1262470"/>
    <lineage>
        <taxon>Bacteria</taxon>
        <taxon>Pseudomonadati</taxon>
        <taxon>Pseudomonadota</taxon>
        <taxon>Betaproteobacteria</taxon>
        <taxon>Burkholderiales</taxon>
        <taxon>Oxalobacteraceae</taxon>
        <taxon>Herbaspirillum</taxon>
    </lineage>
</organism>
<sequence length="149" mass="16115">MLFAKYLHILGFTVWVGGMFFAYLCLRPVAAAVLQPPARLALWNGVFGKFFTWVWLAIALILASGLPMMAQMGKPPVYISGMAGLGILMMLIFAHLFFAPYRRLKRAVAAEDWAAGGAALGQIRRIVGINLILGLIVVTLGALGPLLQA</sequence>
<reference evidence="4" key="1">
    <citation type="journal article" date="2015" name="Genome Announc.">
        <title>Complete Genome Sequence of Herbaspirillum hiltneri N3 (DSM 17495), Isolated from Surface-Sterilized Wheat Roots.</title>
        <authorList>
            <person name="Guizelini D."/>
            <person name="Saizaki P.M."/>
            <person name="Coimbra N.A."/>
            <person name="Weiss V.A."/>
            <person name="Faoro H."/>
            <person name="Sfeir M.Z."/>
            <person name="Baura V.A."/>
            <person name="Monteiro R.A."/>
            <person name="Chubatsu L.S."/>
            <person name="Souza E.M."/>
            <person name="Cruz L.M."/>
            <person name="Pedrosa F.O."/>
            <person name="Raittz R.T."/>
            <person name="Marchaukoski J.N."/>
            <person name="Steffens M.B."/>
        </authorList>
    </citation>
    <scope>NUCLEOTIDE SEQUENCE [LARGE SCALE GENOMIC DNA]</scope>
    <source>
        <strain evidence="4">N3</strain>
    </source>
</reference>
<evidence type="ECO:0000313" key="4">
    <source>
        <dbReference type="Proteomes" id="UP000063429"/>
    </source>
</evidence>
<dbReference type="Proteomes" id="UP000063429">
    <property type="component" value="Chromosome"/>
</dbReference>
<keyword evidence="4" id="KW-1185">Reference proteome</keyword>
<dbReference type="RefSeq" id="WP_053201702.1">
    <property type="nucleotide sequence ID" value="NZ_CP011409.1"/>
</dbReference>
<accession>A0ABM5V7A5</accession>
<evidence type="ECO:0000313" key="3">
    <source>
        <dbReference type="EMBL" id="AKZ65425.1"/>
    </source>
</evidence>
<name>A0ABM5V7A5_9BURK</name>
<feature type="transmembrane region" description="Helical" evidence="1">
    <location>
        <begin position="127"/>
        <end position="147"/>
    </location>
</feature>
<keyword evidence="1" id="KW-1133">Transmembrane helix</keyword>
<gene>
    <name evidence="3" type="ORF">F506_15640</name>
</gene>
<feature type="domain" description="Copper resistance protein D" evidence="2">
    <location>
        <begin position="46"/>
        <end position="142"/>
    </location>
</feature>
<dbReference type="InterPro" id="IPR008457">
    <property type="entry name" value="Cu-R_CopD_dom"/>
</dbReference>